<name>A0A1H0AAB5_9BACT</name>
<dbReference type="EMBL" id="FNIN01000001">
    <property type="protein sequence ID" value="SDN29883.1"/>
    <property type="molecule type" value="Genomic_DNA"/>
</dbReference>
<dbReference type="AlphaFoldDB" id="A0A1H0AAB5"/>
<dbReference type="InterPro" id="IPR023016">
    <property type="entry name" value="HisA/PriA"/>
</dbReference>
<dbReference type="GO" id="GO:0005737">
    <property type="term" value="C:cytoplasm"/>
    <property type="evidence" value="ECO:0007669"/>
    <property type="project" value="UniProtKB-SubCell"/>
</dbReference>
<dbReference type="SUPFAM" id="SSF51366">
    <property type="entry name" value="Ribulose-phoshate binding barrel"/>
    <property type="match status" value="1"/>
</dbReference>
<dbReference type="EC" id="5.3.1.16" evidence="9 11"/>
<dbReference type="GO" id="GO:0000162">
    <property type="term" value="P:L-tryptophan biosynthetic process"/>
    <property type="evidence" value="ECO:0007669"/>
    <property type="project" value="TreeGrafter"/>
</dbReference>
<keyword evidence="8 9" id="KW-0413">Isomerase</keyword>
<dbReference type="NCBIfam" id="NF010112">
    <property type="entry name" value="PRK13585.1"/>
    <property type="match status" value="1"/>
</dbReference>
<evidence type="ECO:0000313" key="12">
    <source>
        <dbReference type="EMBL" id="SDN29883.1"/>
    </source>
</evidence>
<evidence type="ECO:0000256" key="8">
    <source>
        <dbReference type="ARBA" id="ARBA00023235"/>
    </source>
</evidence>
<dbReference type="Gene3D" id="3.20.20.70">
    <property type="entry name" value="Aldolase class I"/>
    <property type="match status" value="1"/>
</dbReference>
<dbReference type="CDD" id="cd04732">
    <property type="entry name" value="HisA"/>
    <property type="match status" value="1"/>
</dbReference>
<dbReference type="Proteomes" id="UP000199602">
    <property type="component" value="Unassembled WGS sequence"/>
</dbReference>
<evidence type="ECO:0000256" key="3">
    <source>
        <dbReference type="ARBA" id="ARBA00005133"/>
    </source>
</evidence>
<dbReference type="InterPro" id="IPR006062">
    <property type="entry name" value="His_biosynth"/>
</dbReference>
<dbReference type="NCBIfam" id="TIGR00007">
    <property type="entry name" value="1-(5-phosphoribosyl)-5-[(5-phosphoribosylamino)methylideneamino]imidazole-4-carboxamide isomerase"/>
    <property type="match status" value="1"/>
</dbReference>
<feature type="active site" description="Proton donor" evidence="9">
    <location>
        <position position="129"/>
    </location>
</feature>
<evidence type="ECO:0000256" key="7">
    <source>
        <dbReference type="ARBA" id="ARBA00023102"/>
    </source>
</evidence>
<dbReference type="STRING" id="206665.SAMN04488516_101322"/>
<reference evidence="12 13" key="1">
    <citation type="submission" date="2016-10" db="EMBL/GenBank/DDBJ databases">
        <authorList>
            <person name="de Groot N.N."/>
        </authorList>
    </citation>
    <scope>NUCLEOTIDE SEQUENCE [LARGE SCALE GENOMIC DNA]</scope>
    <source>
        <strain evidence="12 13">DSM 15269</strain>
    </source>
</reference>
<dbReference type="GO" id="GO:0003949">
    <property type="term" value="F:1-(5-phosphoribosyl)-5-[(5-phosphoribosylamino)methylideneamino]imidazole-4-carboxamide isomerase activity"/>
    <property type="evidence" value="ECO:0007669"/>
    <property type="project" value="UniProtKB-UniRule"/>
</dbReference>
<keyword evidence="5 9" id="KW-0963">Cytoplasm</keyword>
<dbReference type="OrthoDB" id="9807749at2"/>
<feature type="active site" description="Proton acceptor" evidence="9">
    <location>
        <position position="8"/>
    </location>
</feature>
<dbReference type="InterPro" id="IPR006063">
    <property type="entry name" value="HisA_bact_arch"/>
</dbReference>
<gene>
    <name evidence="9" type="primary">hisA</name>
    <name evidence="12" type="ORF">SAMN04488516_101322</name>
</gene>
<comment type="catalytic activity">
    <reaction evidence="1 9 11">
        <text>1-(5-phospho-beta-D-ribosyl)-5-[(5-phospho-beta-D-ribosylamino)methylideneamino]imidazole-4-carboxamide = 5-[(5-phospho-1-deoxy-D-ribulos-1-ylimino)methylamino]-1-(5-phospho-beta-D-ribosyl)imidazole-4-carboxamide</text>
        <dbReference type="Rhea" id="RHEA:15469"/>
        <dbReference type="ChEBI" id="CHEBI:58435"/>
        <dbReference type="ChEBI" id="CHEBI:58525"/>
        <dbReference type="EC" id="5.3.1.16"/>
    </reaction>
</comment>
<evidence type="ECO:0000256" key="2">
    <source>
        <dbReference type="ARBA" id="ARBA00004496"/>
    </source>
</evidence>
<dbReference type="GO" id="GO:0000105">
    <property type="term" value="P:L-histidine biosynthetic process"/>
    <property type="evidence" value="ECO:0007669"/>
    <property type="project" value="UniProtKB-UniRule"/>
</dbReference>
<evidence type="ECO:0000256" key="10">
    <source>
        <dbReference type="RuleBase" id="RU003657"/>
    </source>
</evidence>
<proteinExistence type="inferred from homology"/>
<comment type="subcellular location">
    <subcellularLocation>
        <location evidence="2 9 11">Cytoplasm</location>
    </subcellularLocation>
</comment>
<comment type="pathway">
    <text evidence="3 9 11">Amino-acid biosynthesis; L-histidine biosynthesis; L-histidine from 5-phospho-alpha-D-ribose 1-diphosphate: step 4/9.</text>
</comment>
<accession>A0A1H0AAB5</accession>
<sequence length="243" mass="27041">MIIFPAIDIKGGKCVRLKQGEADKQTTYFEDPVEAAVFWQNQGAKWLHVIDLDGAFEGEPKNLKLIEKICTKVSIPVQLGGGIRSLTVAKYYLEAGVERLIIGTMALQSPHLFEKLVESFKQKIGVSLDAKNGYLKIKGWVEDINKTIYDVIPWLNKIKTGFIVYTDISRDGMQKGVNLQALEEVLKLSNMPVLIAGGVSNLDDIKKLYPFTKLGLEGVITGRAIYEKTLNLQEALNWIAAQS</sequence>
<evidence type="ECO:0000256" key="5">
    <source>
        <dbReference type="ARBA" id="ARBA00022490"/>
    </source>
</evidence>
<evidence type="ECO:0000256" key="6">
    <source>
        <dbReference type="ARBA" id="ARBA00022605"/>
    </source>
</evidence>
<protein>
    <recommendedName>
        <fullName evidence="9 11">1-(5-phosphoribosyl)-5-[(5-phosphoribosylamino)methylideneamino] imidazole-4-carboxamide isomerase</fullName>
        <ecNumber evidence="9 11">5.3.1.16</ecNumber>
    </recommendedName>
    <alternativeName>
        <fullName evidence="9">Phosphoribosylformimino-5-aminoimidazole carboxamide ribotide isomerase</fullName>
    </alternativeName>
</protein>
<organism evidence="12 13">
    <name type="scientific">Desulfonauticus submarinus</name>
    <dbReference type="NCBI Taxonomy" id="206665"/>
    <lineage>
        <taxon>Bacteria</taxon>
        <taxon>Pseudomonadati</taxon>
        <taxon>Thermodesulfobacteriota</taxon>
        <taxon>Desulfovibrionia</taxon>
        <taxon>Desulfovibrionales</taxon>
        <taxon>Desulfonauticaceae</taxon>
        <taxon>Desulfonauticus</taxon>
    </lineage>
</organism>
<keyword evidence="7 9" id="KW-0368">Histidine biosynthesis</keyword>
<dbReference type="InterPro" id="IPR013785">
    <property type="entry name" value="Aldolase_TIM"/>
</dbReference>
<dbReference type="PANTHER" id="PTHR43090">
    <property type="entry name" value="1-(5-PHOSPHORIBOSYL)-5-[(5-PHOSPHORIBOSYLAMINO)METHYLIDENEAMINO] IMIDAZOLE-4-CARBOXAMIDE ISOMERASE"/>
    <property type="match status" value="1"/>
</dbReference>
<dbReference type="Pfam" id="PF00977">
    <property type="entry name" value="His_biosynth"/>
    <property type="match status" value="1"/>
</dbReference>
<dbReference type="FunFam" id="3.20.20.70:FF:000009">
    <property type="entry name" value="1-(5-phosphoribosyl)-5-[(5-phosphoribosylamino)methylideneamino] imidazole-4-carboxamide isomerase"/>
    <property type="match status" value="1"/>
</dbReference>
<evidence type="ECO:0000256" key="11">
    <source>
        <dbReference type="RuleBase" id="RU003658"/>
    </source>
</evidence>
<keyword evidence="6 9" id="KW-0028">Amino-acid biosynthesis</keyword>
<evidence type="ECO:0000256" key="1">
    <source>
        <dbReference type="ARBA" id="ARBA00000901"/>
    </source>
</evidence>
<evidence type="ECO:0000313" key="13">
    <source>
        <dbReference type="Proteomes" id="UP000199602"/>
    </source>
</evidence>
<evidence type="ECO:0000256" key="4">
    <source>
        <dbReference type="ARBA" id="ARBA00009667"/>
    </source>
</evidence>
<dbReference type="UniPathway" id="UPA00031">
    <property type="reaction ID" value="UER00009"/>
</dbReference>
<dbReference type="RefSeq" id="WP_092062367.1">
    <property type="nucleotide sequence ID" value="NZ_FNIN01000001.1"/>
</dbReference>
<dbReference type="PANTHER" id="PTHR43090:SF2">
    <property type="entry name" value="1-(5-PHOSPHORIBOSYL)-5-[(5-PHOSPHORIBOSYLAMINO)METHYLIDENEAMINO] IMIDAZOLE-4-CARBOXAMIDE ISOMERASE"/>
    <property type="match status" value="1"/>
</dbReference>
<dbReference type="InterPro" id="IPR044524">
    <property type="entry name" value="Isoase_HisA-like"/>
</dbReference>
<comment type="similarity">
    <text evidence="4 9 10">Belongs to the HisA/HisF family.</text>
</comment>
<dbReference type="HAMAP" id="MF_01014">
    <property type="entry name" value="HisA"/>
    <property type="match status" value="1"/>
</dbReference>
<keyword evidence="13" id="KW-1185">Reference proteome</keyword>
<dbReference type="InterPro" id="IPR011060">
    <property type="entry name" value="RibuloseP-bd_barrel"/>
</dbReference>
<evidence type="ECO:0000256" key="9">
    <source>
        <dbReference type="HAMAP-Rule" id="MF_01014"/>
    </source>
</evidence>